<dbReference type="Proteomes" id="UP000008909">
    <property type="component" value="Unassembled WGS sequence"/>
</dbReference>
<dbReference type="InterPro" id="IPR052579">
    <property type="entry name" value="Zinc_finger_SWIM"/>
</dbReference>
<dbReference type="EMBL" id="DF142840">
    <property type="protein sequence ID" value="GAA47491.1"/>
    <property type="molecule type" value="Genomic_DNA"/>
</dbReference>
<dbReference type="InterPro" id="IPR048324">
    <property type="entry name" value="ZSWIM1-3_RNaseH-like"/>
</dbReference>
<evidence type="ECO:0000313" key="3">
    <source>
        <dbReference type="Proteomes" id="UP000008909"/>
    </source>
</evidence>
<feature type="domain" description="ZSWIM1/3 RNaseH-like" evidence="1">
    <location>
        <begin position="38"/>
        <end position="131"/>
    </location>
</feature>
<name>G7Y3F4_CLOSI</name>
<keyword evidence="3" id="KW-1185">Reference proteome</keyword>
<dbReference type="AlphaFoldDB" id="G7Y3F4"/>
<dbReference type="PANTHER" id="PTHR31569:SF4">
    <property type="entry name" value="SWIM-TYPE DOMAIN-CONTAINING PROTEIN"/>
    <property type="match status" value="1"/>
</dbReference>
<sequence>MTQRHKGKAQGKDAHHFAFDVDRKWKQSKTNGNKCPVRLFAKYGDAVQADSTYQGNRGGYHLWHVVITDCNCVGRSVFYSFIRNESQECYDVAVEHFVRMMCPVNVVRTIVVDKSKSQLCSLKTAMPDAAVIFCSFHVIQSFKAKSNKLMEVTQSDKKFCLPGLREWCIVGKSASSSSYATSIRSRNQEFWSYLSEQWLTDLSNRAKHAVTLGNETTNRVESAKRCVSAISECLGRLTPYAQERVSRNHKKSVELAHSTHSYLVFRDGNQGKFDGGNVSRKFVNYNKEGEIMGFKEEPTILPEFMAYSGSGGVDDGQQDVYSTYYRRWKPEKKMKWDEINKA</sequence>
<dbReference type="Pfam" id="PF21056">
    <property type="entry name" value="ZSWIM1-3_RNaseH-like"/>
    <property type="match status" value="1"/>
</dbReference>
<organism evidence="2 3">
    <name type="scientific">Clonorchis sinensis</name>
    <name type="common">Chinese liver fluke</name>
    <dbReference type="NCBI Taxonomy" id="79923"/>
    <lineage>
        <taxon>Eukaryota</taxon>
        <taxon>Metazoa</taxon>
        <taxon>Spiralia</taxon>
        <taxon>Lophotrochozoa</taxon>
        <taxon>Platyhelminthes</taxon>
        <taxon>Trematoda</taxon>
        <taxon>Digenea</taxon>
        <taxon>Opisthorchiida</taxon>
        <taxon>Opisthorchiata</taxon>
        <taxon>Opisthorchiidae</taxon>
        <taxon>Clonorchis</taxon>
    </lineage>
</organism>
<reference evidence="2" key="1">
    <citation type="journal article" date="2011" name="Genome Biol.">
        <title>The draft genome of the carcinogenic human liver fluke Clonorchis sinensis.</title>
        <authorList>
            <person name="Wang X."/>
            <person name="Chen W."/>
            <person name="Huang Y."/>
            <person name="Sun J."/>
            <person name="Men J."/>
            <person name="Liu H."/>
            <person name="Luo F."/>
            <person name="Guo L."/>
            <person name="Lv X."/>
            <person name="Deng C."/>
            <person name="Zhou C."/>
            <person name="Fan Y."/>
            <person name="Li X."/>
            <person name="Huang L."/>
            <person name="Hu Y."/>
            <person name="Liang C."/>
            <person name="Hu X."/>
            <person name="Xu J."/>
            <person name="Yu X."/>
        </authorList>
    </citation>
    <scope>NUCLEOTIDE SEQUENCE [LARGE SCALE GENOMIC DNA]</scope>
    <source>
        <strain evidence="2">Henan</strain>
    </source>
</reference>
<evidence type="ECO:0000313" key="2">
    <source>
        <dbReference type="EMBL" id="GAA47491.1"/>
    </source>
</evidence>
<accession>G7Y3F4</accession>
<gene>
    <name evidence="2" type="ORF">CLF_100428</name>
</gene>
<dbReference type="PANTHER" id="PTHR31569">
    <property type="entry name" value="SWIM-TYPE DOMAIN-CONTAINING PROTEIN"/>
    <property type="match status" value="1"/>
</dbReference>
<evidence type="ECO:0000259" key="1">
    <source>
        <dbReference type="Pfam" id="PF21056"/>
    </source>
</evidence>
<proteinExistence type="predicted"/>
<reference key="2">
    <citation type="submission" date="2011-10" db="EMBL/GenBank/DDBJ databases">
        <title>The genome and transcriptome sequence of Clonorchis sinensis provide insights into the carcinogenic liver fluke.</title>
        <authorList>
            <person name="Wang X."/>
            <person name="Huang Y."/>
            <person name="Chen W."/>
            <person name="Liu H."/>
            <person name="Guo L."/>
            <person name="Chen Y."/>
            <person name="Luo F."/>
            <person name="Zhou W."/>
            <person name="Sun J."/>
            <person name="Mao Q."/>
            <person name="Liang P."/>
            <person name="Zhou C."/>
            <person name="Tian Y."/>
            <person name="Men J."/>
            <person name="Lv X."/>
            <person name="Huang L."/>
            <person name="Zhou J."/>
            <person name="Hu Y."/>
            <person name="Li R."/>
            <person name="Zhang F."/>
            <person name="Lei H."/>
            <person name="Li X."/>
            <person name="Hu X."/>
            <person name="Liang C."/>
            <person name="Xu J."/>
            <person name="Wu Z."/>
            <person name="Yu X."/>
        </authorList>
    </citation>
    <scope>NUCLEOTIDE SEQUENCE</scope>
    <source>
        <strain>Henan</strain>
    </source>
</reference>
<protein>
    <recommendedName>
        <fullName evidence="1">ZSWIM1/3 RNaseH-like domain-containing protein</fullName>
    </recommendedName>
</protein>